<evidence type="ECO:0000256" key="1">
    <source>
        <dbReference type="PIRNR" id="PIRNR000962"/>
    </source>
</evidence>
<evidence type="ECO:0000256" key="2">
    <source>
        <dbReference type="SAM" id="SignalP"/>
    </source>
</evidence>
<dbReference type="GO" id="GO:1902660">
    <property type="term" value="P:negative regulation of glucose mediated signaling pathway"/>
    <property type="evidence" value="ECO:0007669"/>
    <property type="project" value="TreeGrafter"/>
</dbReference>
<dbReference type="Gene3D" id="3.60.15.10">
    <property type="entry name" value="Ribonuclease Z/Hydroxyacylglutathione hydrolase-like"/>
    <property type="match status" value="1"/>
</dbReference>
<comment type="similarity">
    <text evidence="1">Belongs to the cyclic nucleotide phosphodiesterase class-II family.</text>
</comment>
<sequence length="415" mass="46493">MLSTKSLIVLFIIATSIAVSISADSIYDFEFDYDEYDGADSYLTHRACRGKSFITLPLGTNGGLDESNLSSFLLARRGSNVFMAMDAGTIWNGIKQYISSRNNVFDIQYPEYADSKDQKIAWFIRNHIVGYLLGHSHLDHLEGLIEVSPEDYLAKATLDYQPAITDGILRMVRAQFPNVTAAPVMLKKKVLVGLPQTVNAVKNNLFNNILWPNLPMFGRYDYVTMTSNVSAKLSDVALLNTATANIAGTIFENMTLTPYEVCHNDIISTAYLFTDDVTGEQIVFFSDTGVPSGNYPCNWQERIWAVWRNINISKLRAIYLESSFVNSMPDSGMFGHLRPKDIMALMTDLYNMSIHTAPVPSDLSHVKLIIQHIKPLVNANPSGLPIREQIYDELQQDNNMHVKVVIPKQGVPICF</sequence>
<dbReference type="PRINTS" id="PR00388">
    <property type="entry name" value="PDIESTERASE2"/>
</dbReference>
<dbReference type="AlphaFoldDB" id="H6V7K5"/>
<proteinExistence type="inferred from homology"/>
<name>H6V7K5_ACYSU</name>
<accession>H6V7K5</accession>
<dbReference type="PANTHER" id="PTHR28283">
    <property type="entry name" value="3',5'-CYCLIC-NUCLEOTIDE PHOSPHODIESTERASE 1"/>
    <property type="match status" value="1"/>
</dbReference>
<gene>
    <name evidence="3" type="primary">PdsA2</name>
</gene>
<reference evidence="3" key="1">
    <citation type="submission" date="2011-09" db="EMBL/GenBank/DDBJ databases">
        <title>Evolution of long distance cAMP wave propagation by recruitment and adaptation of a non-selective phosphodiesterase and a matrix protein.</title>
        <authorList>
            <person name="Schaap P."/>
            <person name="Kawabe Y."/>
        </authorList>
    </citation>
    <scope>NUCLEOTIDE SEQUENCE</scope>
    <source>
        <strain evidence="3">LB1</strain>
    </source>
</reference>
<organism evidence="3">
    <name type="scientific">Acytostelium subglobosum</name>
    <name type="common">Slime mold</name>
    <dbReference type="NCBI Taxonomy" id="361139"/>
    <lineage>
        <taxon>Eukaryota</taxon>
        <taxon>Amoebozoa</taxon>
        <taxon>Evosea</taxon>
        <taxon>Eumycetozoa</taxon>
        <taxon>Dictyostelia</taxon>
        <taxon>Acytosteliales</taxon>
        <taxon>Acytosteliaceae</taxon>
        <taxon>Acytostelium</taxon>
    </lineage>
</organism>
<evidence type="ECO:0000313" key="3">
    <source>
        <dbReference type="EMBL" id="AFA53076.1"/>
    </source>
</evidence>
<dbReference type="GO" id="GO:0006198">
    <property type="term" value="P:cAMP catabolic process"/>
    <property type="evidence" value="ECO:0007669"/>
    <property type="project" value="UniProtKB-UniRule"/>
</dbReference>
<dbReference type="InterPro" id="IPR000396">
    <property type="entry name" value="Pdiesterase2"/>
</dbReference>
<dbReference type="SUPFAM" id="SSF56281">
    <property type="entry name" value="Metallo-hydrolase/oxidoreductase"/>
    <property type="match status" value="1"/>
</dbReference>
<feature type="chain" id="PRO_5003607374" evidence="2">
    <location>
        <begin position="24"/>
        <end position="415"/>
    </location>
</feature>
<keyword evidence="1" id="KW-0114">cAMP</keyword>
<dbReference type="GO" id="GO:0004115">
    <property type="term" value="F:3',5'-cyclic-AMP phosphodiesterase activity"/>
    <property type="evidence" value="ECO:0007669"/>
    <property type="project" value="UniProtKB-UniRule"/>
</dbReference>
<dbReference type="CDD" id="cd07735">
    <property type="entry name" value="class_II_PDE_MBL-fold"/>
    <property type="match status" value="1"/>
</dbReference>
<protein>
    <submittedName>
        <fullName evidence="3">3'5' cyclic nucleotide phosphodiesterase</fullName>
    </submittedName>
</protein>
<dbReference type="PIRSF" id="PIRSF000962">
    <property type="entry name" value="Cyc_nuc_PDEase"/>
    <property type="match status" value="1"/>
</dbReference>
<keyword evidence="2" id="KW-0732">Signal</keyword>
<dbReference type="GO" id="GO:0047555">
    <property type="term" value="F:3',5'-cyclic-GMP phosphodiesterase activity"/>
    <property type="evidence" value="ECO:0007669"/>
    <property type="project" value="TreeGrafter"/>
</dbReference>
<dbReference type="InterPro" id="IPR036866">
    <property type="entry name" value="RibonucZ/Hydroxyglut_hydro"/>
</dbReference>
<feature type="signal peptide" evidence="2">
    <location>
        <begin position="1"/>
        <end position="23"/>
    </location>
</feature>
<dbReference type="EMBL" id="JN802183">
    <property type="protein sequence ID" value="AFA53076.1"/>
    <property type="molecule type" value="Genomic_DNA"/>
</dbReference>
<dbReference type="PANTHER" id="PTHR28283:SF1">
    <property type="entry name" value="3',5'-CYCLIC-NUCLEOTIDE PHOSPHODIESTERASE 1"/>
    <property type="match status" value="1"/>
</dbReference>
<dbReference type="Pfam" id="PF02112">
    <property type="entry name" value="PDEase_II"/>
    <property type="match status" value="1"/>
</dbReference>
<keyword evidence="1" id="KW-0378">Hydrolase</keyword>